<gene>
    <name evidence="1" type="ORF">CQW49_08905</name>
</gene>
<dbReference type="AlphaFoldDB" id="A0A2D2CZ59"/>
<reference evidence="2" key="1">
    <citation type="submission" date="2017-10" db="EMBL/GenBank/DDBJ databases">
        <title>Completed PacBio SMRT sequence of Methylosinus trichosporium OB3b reveals presence of a third large plasmid.</title>
        <authorList>
            <person name="Charles T.C."/>
            <person name="Lynch M.D.J."/>
            <person name="Heil J.R."/>
            <person name="Cheng J."/>
        </authorList>
    </citation>
    <scope>NUCLEOTIDE SEQUENCE [LARGE SCALE GENOMIC DNA]</scope>
    <source>
        <strain evidence="2">OB3b</strain>
    </source>
</reference>
<dbReference type="RefSeq" id="WP_004448220.1">
    <property type="nucleotide sequence ID" value="NZ_ADVE02000001.1"/>
</dbReference>
<accession>A0A2D2CZ59</accession>
<evidence type="ECO:0000313" key="1">
    <source>
        <dbReference type="EMBL" id="ATQ67995.1"/>
    </source>
</evidence>
<keyword evidence="2" id="KW-1185">Reference proteome</keyword>
<dbReference type="Proteomes" id="UP000230709">
    <property type="component" value="Chromosome"/>
</dbReference>
<sequence length="482" mass="51966">MSSETFQTRGRRLVQDQFAGVAVQAINDTRVHDEIIKLAAQDRAFEIAAEQIDKVREFLTNPQNILGSAITKHGEIAEQVEVGIRNARQALAQENMTATFESVHRTGPLDYLINGVGVQSKFVNGIPNNLHHVLNHLDRYEGFTADGSHYIIPKDTHEAIQALLNGGNIDGLKASTEENIKALAKLIEEQTGKPFSEVVQPSIVNYPDVQVVKAPTTLDNEQRNLADKNEKLKDEIVDAHKPSLQGAAQAGLVGGAVGGALSLATGLYAKYRAGKNVFKGDFSAADWQELGLDTAKGAAGGAVAAGSIYLMTNYASMAAPFASAVVSGVKGLSSLAADYRNGHISFDEFVDLGMIVCAESAIVSVFTLVGQTWIPIPVLGAVIGSLAGKMVAEFCTEQKDKITQRLRDNMASFKATLDCKLLEVLETITDEFDRLNNLTIIAFDSRLNSNLRDRSVDLAMAYGVEADKIIANETALDKFMLA</sequence>
<dbReference type="EMBL" id="CP023737">
    <property type="protein sequence ID" value="ATQ67995.1"/>
    <property type="molecule type" value="Genomic_DNA"/>
</dbReference>
<organism evidence="1 2">
    <name type="scientific">Methylosinus trichosporium (strain ATCC 35070 / NCIMB 11131 / UNIQEM 75 / OB3b)</name>
    <dbReference type="NCBI Taxonomy" id="595536"/>
    <lineage>
        <taxon>Bacteria</taxon>
        <taxon>Pseudomonadati</taxon>
        <taxon>Pseudomonadota</taxon>
        <taxon>Alphaproteobacteria</taxon>
        <taxon>Hyphomicrobiales</taxon>
        <taxon>Methylocystaceae</taxon>
        <taxon>Methylosinus</taxon>
    </lineage>
</organism>
<dbReference type="KEGG" id="mtw:CQW49_08905"/>
<proteinExistence type="predicted"/>
<evidence type="ECO:0000313" key="2">
    <source>
        <dbReference type="Proteomes" id="UP000230709"/>
    </source>
</evidence>
<protein>
    <submittedName>
        <fullName evidence="1">Uncharacterized protein</fullName>
    </submittedName>
</protein>
<name>A0A2D2CZ59_METT3</name>